<comment type="caution">
    <text evidence="3">The sequence shown here is derived from an EMBL/GenBank/DDBJ whole genome shotgun (WGS) entry which is preliminary data.</text>
</comment>
<evidence type="ECO:0000313" key="3">
    <source>
        <dbReference type="EMBL" id="REJ39791.1"/>
    </source>
</evidence>
<dbReference type="Pfam" id="PF05050">
    <property type="entry name" value="Methyltransf_21"/>
    <property type="match status" value="1"/>
</dbReference>
<dbReference type="InterPro" id="IPR052514">
    <property type="entry name" value="SAM-dependent_MTase"/>
</dbReference>
<reference evidence="3 4" key="1">
    <citation type="submission" date="2017-10" db="EMBL/GenBank/DDBJ databases">
        <title>A large-scale comparative metagenomic study reveals the eutrophication-driven functional interactions in six Microcystis-epibionts communities.</title>
        <authorList>
            <person name="Li Q."/>
            <person name="Lin F."/>
        </authorList>
    </citation>
    <scope>NUCLEOTIDE SEQUENCE [LARGE SCALE GENOMIC DNA]</scope>
    <source>
        <strain evidence="3">TF09</strain>
    </source>
</reference>
<protein>
    <submittedName>
        <fullName evidence="3">FkbM family methyltransferase</fullName>
    </submittedName>
</protein>
<feature type="coiled-coil region" evidence="1">
    <location>
        <begin position="49"/>
        <end position="80"/>
    </location>
</feature>
<dbReference type="PANTHER" id="PTHR34203">
    <property type="entry name" value="METHYLTRANSFERASE, FKBM FAMILY PROTEIN"/>
    <property type="match status" value="1"/>
</dbReference>
<feature type="domain" description="Methyltransferase FkbM" evidence="2">
    <location>
        <begin position="246"/>
        <end position="387"/>
    </location>
</feature>
<keyword evidence="3" id="KW-0489">Methyltransferase</keyword>
<evidence type="ECO:0000259" key="2">
    <source>
        <dbReference type="Pfam" id="PF05050"/>
    </source>
</evidence>
<keyword evidence="3" id="KW-0808">Transferase</keyword>
<dbReference type="GO" id="GO:0032259">
    <property type="term" value="P:methylation"/>
    <property type="evidence" value="ECO:0007669"/>
    <property type="project" value="UniProtKB-KW"/>
</dbReference>
<dbReference type="InterPro" id="IPR006342">
    <property type="entry name" value="FkbM_mtfrase"/>
</dbReference>
<evidence type="ECO:0000313" key="4">
    <source>
        <dbReference type="Proteomes" id="UP000256873"/>
    </source>
</evidence>
<dbReference type="InterPro" id="IPR029063">
    <property type="entry name" value="SAM-dependent_MTases_sf"/>
</dbReference>
<gene>
    <name evidence="3" type="ORF">DWQ54_20920</name>
</gene>
<accession>A0A3E0KX05</accession>
<proteinExistence type="predicted"/>
<organism evidence="3 4">
    <name type="scientific">Microcystis flos-aquae TF09</name>
    <dbReference type="NCBI Taxonomy" id="2060473"/>
    <lineage>
        <taxon>Bacteria</taxon>
        <taxon>Bacillati</taxon>
        <taxon>Cyanobacteriota</taxon>
        <taxon>Cyanophyceae</taxon>
        <taxon>Oscillatoriophycideae</taxon>
        <taxon>Chroococcales</taxon>
        <taxon>Microcystaceae</taxon>
        <taxon>Microcystis</taxon>
    </lineage>
</organism>
<dbReference type="Gene3D" id="3.40.50.150">
    <property type="entry name" value="Vaccinia Virus protein VP39"/>
    <property type="match status" value="1"/>
</dbReference>
<dbReference type="SUPFAM" id="SSF53335">
    <property type="entry name" value="S-adenosyl-L-methionine-dependent methyltransferases"/>
    <property type="match status" value="1"/>
</dbReference>
<sequence>MIKKLLAKNKIVQRVKAVKDLFLEKLDSLSHVQLEQIQKLEKLNQLDPLDFKVEQLNNSTEQIRQENAETKRKADLLLENQAFLLKFSVDLVQGIQQFNQDSQQQQQAIYQAIEKIYQDSQQQQQAIYQAIKKIYQDSQQQQQAIYQAIEKSYQDSQQQQQAIYQAIEKIYQDSQQQQQAIYQTFQAFQEETRERFQLNQQLLSKVYEYIHNYKFKVVTNQSNFQGIEVELMCYLYSYLPYPSALDIGANQGDVTERLLQTGYEVYAFEPFLPVVEKLKNRLSNFSNLHVFPLALGAINEERELHLVGDQNLVNDPNSQPLYPDADYTLLSSINIHSLPEGMVFTETVPITVTTLETLHQQQQVPSEVGLVKIDTEGFDLQVIQGMGDYRYPVVVAEFWDEKFPFGEFGADNRLPSLVEAMKLRGYHWFIVIYRVFPNNEVSFYCNHLISVGSSWGNVFFFQEHSIFSEALKWCSCVMPATYFSNAY</sequence>
<evidence type="ECO:0000256" key="1">
    <source>
        <dbReference type="SAM" id="Coils"/>
    </source>
</evidence>
<name>A0A3E0KX05_9CHRO</name>
<dbReference type="AlphaFoldDB" id="A0A3E0KX05"/>
<dbReference type="EMBL" id="QQWC01000006">
    <property type="protein sequence ID" value="REJ39791.1"/>
    <property type="molecule type" value="Genomic_DNA"/>
</dbReference>
<dbReference type="NCBIfam" id="TIGR01444">
    <property type="entry name" value="fkbM_fam"/>
    <property type="match status" value="1"/>
</dbReference>
<keyword evidence="1" id="KW-0175">Coiled coil</keyword>
<dbReference type="GO" id="GO:0008168">
    <property type="term" value="F:methyltransferase activity"/>
    <property type="evidence" value="ECO:0007669"/>
    <property type="project" value="UniProtKB-KW"/>
</dbReference>
<dbReference type="PANTHER" id="PTHR34203:SF15">
    <property type="entry name" value="SLL1173 PROTEIN"/>
    <property type="match status" value="1"/>
</dbReference>
<dbReference type="Proteomes" id="UP000256873">
    <property type="component" value="Unassembled WGS sequence"/>
</dbReference>